<evidence type="ECO:0000313" key="9">
    <source>
        <dbReference type="EMBL" id="KJK43689.1"/>
    </source>
</evidence>
<comment type="similarity">
    <text evidence="1">Belongs to the DNA repair enzymes AP/ExoA family.</text>
</comment>
<feature type="binding site" evidence="6">
    <location>
        <position position="37"/>
    </location>
    <ligand>
        <name>Mg(2+)</name>
        <dbReference type="ChEBI" id="CHEBI:18420"/>
        <label>1</label>
    </ligand>
</feature>
<proteinExistence type="inferred from homology"/>
<dbReference type="InterPro" id="IPR036691">
    <property type="entry name" value="Endo/exonu/phosph_ase_sf"/>
</dbReference>
<name>A0A0F0GJH3_LENAE</name>
<feature type="domain" description="Endonuclease/exonuclease/phosphatase" evidence="8">
    <location>
        <begin position="7"/>
        <end position="181"/>
    </location>
</feature>
<dbReference type="GO" id="GO:0003906">
    <property type="term" value="F:DNA-(apurinic or apyrimidinic site) endonuclease activity"/>
    <property type="evidence" value="ECO:0007669"/>
    <property type="project" value="TreeGrafter"/>
</dbReference>
<dbReference type="Proteomes" id="UP000033393">
    <property type="component" value="Unassembled WGS sequence"/>
</dbReference>
<dbReference type="GO" id="GO:0006284">
    <property type="term" value="P:base-excision repair"/>
    <property type="evidence" value="ECO:0007669"/>
    <property type="project" value="TreeGrafter"/>
</dbReference>
<evidence type="ECO:0000256" key="2">
    <source>
        <dbReference type="ARBA" id="ARBA00022723"/>
    </source>
</evidence>
<keyword evidence="2 6" id="KW-0479">Metal-binding</keyword>
<evidence type="ECO:0000256" key="7">
    <source>
        <dbReference type="PIRSR" id="PIRSR604808-3"/>
    </source>
</evidence>
<feature type="binding site" evidence="6">
    <location>
        <position position="245"/>
    </location>
    <ligand>
        <name>Mg(2+)</name>
        <dbReference type="ChEBI" id="CHEBI:18420"/>
        <label>1</label>
    </ligand>
</feature>
<organism evidence="9 10">
    <name type="scientific">Lentzea aerocolonigenes</name>
    <name type="common">Lechevalieria aerocolonigenes</name>
    <name type="synonym">Saccharothrix aerocolonigenes</name>
    <dbReference type="NCBI Taxonomy" id="68170"/>
    <lineage>
        <taxon>Bacteria</taxon>
        <taxon>Bacillati</taxon>
        <taxon>Actinomycetota</taxon>
        <taxon>Actinomycetes</taxon>
        <taxon>Pseudonocardiales</taxon>
        <taxon>Pseudonocardiaceae</taxon>
        <taxon>Lentzea</taxon>
    </lineage>
</organism>
<dbReference type="Pfam" id="PF03372">
    <property type="entry name" value="Exo_endo_phos"/>
    <property type="match status" value="1"/>
</dbReference>
<dbReference type="SUPFAM" id="SSF56219">
    <property type="entry name" value="DNase I-like"/>
    <property type="match status" value="1"/>
</dbReference>
<dbReference type="GO" id="GO:0046872">
    <property type="term" value="F:metal ion binding"/>
    <property type="evidence" value="ECO:0007669"/>
    <property type="project" value="UniProtKB-KW"/>
</dbReference>
<evidence type="ECO:0000256" key="3">
    <source>
        <dbReference type="ARBA" id="ARBA00022801"/>
    </source>
</evidence>
<feature type="site" description="Transition state stabilizer" evidence="7">
    <location>
        <position position="153"/>
    </location>
</feature>
<keyword evidence="4 6" id="KW-0460">Magnesium</keyword>
<keyword evidence="10" id="KW-1185">Reference proteome</keyword>
<dbReference type="InterPro" id="IPR005135">
    <property type="entry name" value="Endo/exonuclease/phosphatase"/>
</dbReference>
<evidence type="ECO:0000256" key="6">
    <source>
        <dbReference type="PIRSR" id="PIRSR604808-2"/>
    </source>
</evidence>
<reference evidence="9 10" key="1">
    <citation type="submission" date="2015-02" db="EMBL/GenBank/DDBJ databases">
        <authorList>
            <person name="Ju K.-S."/>
            <person name="Doroghazi J.R."/>
            <person name="Metcalf W."/>
        </authorList>
    </citation>
    <scope>NUCLEOTIDE SEQUENCE [LARGE SCALE GENOMIC DNA]</scope>
    <source>
        <strain evidence="9 10">NRRL B-16140</strain>
    </source>
</reference>
<keyword evidence="3" id="KW-0378">Hydrolase</keyword>
<feature type="binding site" evidence="6">
    <location>
        <position position="153"/>
    </location>
    <ligand>
        <name>Mg(2+)</name>
        <dbReference type="ChEBI" id="CHEBI:18420"/>
        <label>1</label>
    </ligand>
</feature>
<feature type="binding site" evidence="6">
    <location>
        <position position="244"/>
    </location>
    <ligand>
        <name>Mg(2+)</name>
        <dbReference type="ChEBI" id="CHEBI:18420"/>
        <label>1</label>
    </ligand>
</feature>
<dbReference type="PATRIC" id="fig|68170.10.peg.8299"/>
<dbReference type="GO" id="GO:0008081">
    <property type="term" value="F:phosphoric diester hydrolase activity"/>
    <property type="evidence" value="ECO:0007669"/>
    <property type="project" value="TreeGrafter"/>
</dbReference>
<dbReference type="GO" id="GO:0008311">
    <property type="term" value="F:double-stranded DNA 3'-5' DNA exonuclease activity"/>
    <property type="evidence" value="ECO:0007669"/>
    <property type="project" value="TreeGrafter"/>
</dbReference>
<keyword evidence="6" id="KW-0464">Manganese</keyword>
<dbReference type="AlphaFoldDB" id="A0A0F0GJH3"/>
<dbReference type="RefSeq" id="WP_045315472.1">
    <property type="nucleotide sequence ID" value="NZ_JYJG01000278.1"/>
</dbReference>
<protein>
    <recommendedName>
        <fullName evidence="8">Endonuclease/exonuclease/phosphatase domain-containing protein</fullName>
    </recommendedName>
</protein>
<dbReference type="Gene3D" id="3.60.10.10">
    <property type="entry name" value="Endonuclease/exonuclease/phosphatase"/>
    <property type="match status" value="1"/>
</dbReference>
<feature type="binding site" evidence="6">
    <location>
        <position position="151"/>
    </location>
    <ligand>
        <name>Mg(2+)</name>
        <dbReference type="ChEBI" id="CHEBI:18420"/>
        <label>1</label>
    </ligand>
</feature>
<evidence type="ECO:0000256" key="5">
    <source>
        <dbReference type="PIRSR" id="PIRSR604808-1"/>
    </source>
</evidence>
<dbReference type="PANTHER" id="PTHR22748">
    <property type="entry name" value="AP ENDONUCLEASE"/>
    <property type="match status" value="1"/>
</dbReference>
<comment type="caution">
    <text evidence="9">The sequence shown here is derived from an EMBL/GenBank/DDBJ whole genome shotgun (WGS) entry which is preliminary data.</text>
</comment>
<feature type="active site" description="Proton acceptor" evidence="5">
    <location>
        <position position="245"/>
    </location>
</feature>
<feature type="site" description="Important for catalytic activity" evidence="7">
    <location>
        <position position="211"/>
    </location>
</feature>
<feature type="active site" description="Proton donor/acceptor" evidence="5">
    <location>
        <position position="151"/>
    </location>
</feature>
<dbReference type="OrthoDB" id="4520214at2"/>
<feature type="active site" evidence="5">
    <location>
        <position position="112"/>
    </location>
</feature>
<accession>A0A0F0GJH3</accession>
<dbReference type="EMBL" id="JYJG01000278">
    <property type="protein sequence ID" value="KJK43689.1"/>
    <property type="molecule type" value="Genomic_DNA"/>
</dbReference>
<evidence type="ECO:0000259" key="8">
    <source>
        <dbReference type="Pfam" id="PF03372"/>
    </source>
</evidence>
<sequence>MPLSLLTVNVGAPSIDRAQRQLRWLAARPEEVLVLTETKATAGSAFLAKTFAAAGYSVTFPTHSPGELGVMIVSKVATTLDPLGSALDFLPARAVGVVVETDEGPLRVAGAYVPSRDSTLEKTERKKTWIEQFHKALEYTSSNAPLLLLGDLNVLEPHHQPPHRGQFAQFEYAFYTGLTERHGLTDLFRHLHPNRIEHSWARRADLGYRYDHAHGSHAIAERLMTCDYIHETRENALDGSRLTDHSGLAVTLALSATQTLLTSDPATAVDALTEPEPTLF</sequence>
<evidence type="ECO:0000256" key="1">
    <source>
        <dbReference type="ARBA" id="ARBA00007092"/>
    </source>
</evidence>
<dbReference type="PANTHER" id="PTHR22748:SF6">
    <property type="entry name" value="DNA-(APURINIC OR APYRIMIDINIC SITE) ENDONUCLEASE"/>
    <property type="match status" value="1"/>
</dbReference>
<evidence type="ECO:0000256" key="4">
    <source>
        <dbReference type="ARBA" id="ARBA00022842"/>
    </source>
</evidence>
<evidence type="ECO:0000313" key="10">
    <source>
        <dbReference type="Proteomes" id="UP000033393"/>
    </source>
</evidence>
<dbReference type="eggNOG" id="COG0708">
    <property type="taxonomic scope" value="Bacteria"/>
</dbReference>
<dbReference type="InterPro" id="IPR004808">
    <property type="entry name" value="AP_endonuc_1"/>
</dbReference>
<gene>
    <name evidence="9" type="ORF">UK23_32185</name>
</gene>
<feature type="site" description="Interaction with DNA substrate" evidence="7">
    <location>
        <position position="245"/>
    </location>
</feature>
<comment type="cofactor">
    <cofactor evidence="6">
        <name>Mg(2+)</name>
        <dbReference type="ChEBI" id="CHEBI:18420"/>
    </cofactor>
    <cofactor evidence="6">
        <name>Mn(2+)</name>
        <dbReference type="ChEBI" id="CHEBI:29035"/>
    </cofactor>
    <text evidence="6">Probably binds two magnesium or manganese ions per subunit.</text>
</comment>